<dbReference type="Pfam" id="PF08838">
    <property type="entry name" value="DUF1811"/>
    <property type="match status" value="1"/>
</dbReference>
<proteinExistence type="predicted"/>
<reference evidence="1 2" key="1">
    <citation type="submission" date="2016-10" db="EMBL/GenBank/DDBJ databases">
        <authorList>
            <person name="de Groot N.N."/>
        </authorList>
    </citation>
    <scope>NUCLEOTIDE SEQUENCE [LARGE SCALE GENOMIC DNA]</scope>
    <source>
        <strain evidence="1 2">DSM 21771</strain>
    </source>
</reference>
<evidence type="ECO:0000313" key="1">
    <source>
        <dbReference type="EMBL" id="SDJ11949.1"/>
    </source>
</evidence>
<dbReference type="SUPFAM" id="SSF101697">
    <property type="entry name" value="Hypothetical protein YfhH"/>
    <property type="match status" value="1"/>
</dbReference>
<dbReference type="AlphaFoldDB" id="A0A1G8R4R5"/>
<dbReference type="RefSeq" id="WP_090399392.1">
    <property type="nucleotide sequence ID" value="NZ_FNEN01000015.1"/>
</dbReference>
<protein>
    <submittedName>
        <fullName evidence="1">Uncharacterized protein</fullName>
    </submittedName>
</protein>
<organism evidence="1 2">
    <name type="scientific">Natribacillus halophilus</name>
    <dbReference type="NCBI Taxonomy" id="549003"/>
    <lineage>
        <taxon>Bacteria</taxon>
        <taxon>Bacillati</taxon>
        <taxon>Bacillota</taxon>
        <taxon>Bacilli</taxon>
        <taxon>Bacillales</taxon>
        <taxon>Bacillaceae</taxon>
        <taxon>Natribacillus</taxon>
    </lineage>
</organism>
<gene>
    <name evidence="1" type="ORF">SAMN04488123_11565</name>
</gene>
<evidence type="ECO:0000313" key="2">
    <source>
        <dbReference type="Proteomes" id="UP000198853"/>
    </source>
</evidence>
<dbReference type="Gene3D" id="1.10.287.880">
    <property type="entry name" value="Hypothetical protein YfhH domain"/>
    <property type="match status" value="1"/>
</dbReference>
<dbReference type="EMBL" id="FNEN01000015">
    <property type="protein sequence ID" value="SDJ11949.1"/>
    <property type="molecule type" value="Genomic_DNA"/>
</dbReference>
<dbReference type="Gene3D" id="2.30.30.340">
    <property type="entry name" value="Hypothetical protein YfhH like domains"/>
    <property type="match status" value="1"/>
</dbReference>
<accession>A0A1G8R4R5</accession>
<name>A0A1G8R4R5_9BACI</name>
<dbReference type="OrthoDB" id="2353288at2"/>
<dbReference type="InterPro" id="IPR014938">
    <property type="entry name" value="YfhH-like"/>
</dbReference>
<dbReference type="Proteomes" id="UP000198853">
    <property type="component" value="Unassembled WGS sequence"/>
</dbReference>
<sequence>MNNKRYGHMSRQELNDEVARLNEQAKKAEQKGMVSEFAIHERKKLIAQSYLLNPDDFKAGERYTIAEDENESHFVISYMNGVFAWGYRDENTSLTSVPIALLQR</sequence>
<dbReference type="InterPro" id="IPR036289">
    <property type="entry name" value="YfhH"/>
</dbReference>
<keyword evidence="2" id="KW-1185">Reference proteome</keyword>